<name>A0A061QW04_9CHLO</name>
<feature type="non-terminal residue" evidence="1">
    <location>
        <position position="95"/>
    </location>
</feature>
<feature type="non-terminal residue" evidence="1">
    <location>
        <position position="1"/>
    </location>
</feature>
<proteinExistence type="predicted"/>
<gene>
    <name evidence="1" type="ORF">TSPGSL018_22834</name>
</gene>
<dbReference type="AlphaFoldDB" id="A0A061QW04"/>
<organism evidence="1">
    <name type="scientific">Tetraselmis sp. GSL018</name>
    <dbReference type="NCBI Taxonomy" id="582737"/>
    <lineage>
        <taxon>Eukaryota</taxon>
        <taxon>Viridiplantae</taxon>
        <taxon>Chlorophyta</taxon>
        <taxon>core chlorophytes</taxon>
        <taxon>Chlorodendrophyceae</taxon>
        <taxon>Chlorodendrales</taxon>
        <taxon>Chlorodendraceae</taxon>
        <taxon>Tetraselmis</taxon>
    </lineage>
</organism>
<evidence type="ECO:0000313" key="1">
    <source>
        <dbReference type="EMBL" id="JAC62619.1"/>
    </source>
</evidence>
<sequence>KVPEPLYMWRQYPAQSTRTHSRCSLERLRACKVHFLTCEGGPLHDAKRCQLWSVGSTLESWSRELRESGVQVEAVAWKPGSAIPPGVAVHDSPEA</sequence>
<reference evidence="1" key="1">
    <citation type="submission" date="2014-05" db="EMBL/GenBank/DDBJ databases">
        <title>The transcriptome of the halophilic microalga Tetraselmis sp. GSL018 isolated from the Great Salt Lake, Utah.</title>
        <authorList>
            <person name="Jinkerson R.E."/>
            <person name="D'Adamo S."/>
            <person name="Posewitz M.C."/>
        </authorList>
    </citation>
    <scope>NUCLEOTIDE SEQUENCE</scope>
    <source>
        <strain evidence="1">GSL018</strain>
    </source>
</reference>
<accession>A0A061QW04</accession>
<dbReference type="EMBL" id="GBEZ01024368">
    <property type="protein sequence ID" value="JAC62619.1"/>
    <property type="molecule type" value="Transcribed_RNA"/>
</dbReference>
<protein>
    <submittedName>
        <fullName evidence="1">Uncharacterized protein</fullName>
    </submittedName>
</protein>